<gene>
    <name evidence="11" type="ORF">LANO_0G01442G</name>
</gene>
<feature type="transmembrane region" description="Helical" evidence="9">
    <location>
        <begin position="532"/>
        <end position="549"/>
    </location>
</feature>
<evidence type="ECO:0000313" key="11">
    <source>
        <dbReference type="EMBL" id="SCV02984.1"/>
    </source>
</evidence>
<keyword evidence="12" id="KW-1185">Reference proteome</keyword>
<accession>A0A1G4KET8</accession>
<feature type="transmembrane region" description="Helical" evidence="9">
    <location>
        <begin position="445"/>
        <end position="464"/>
    </location>
</feature>
<feature type="transmembrane region" description="Helical" evidence="9">
    <location>
        <begin position="91"/>
        <end position="110"/>
    </location>
</feature>
<comment type="similarity">
    <text evidence="2">Belongs to the amino acid-polyamine-organocation (APC) superfamily. YAT (TC 2.A.3.10) family.</text>
</comment>
<evidence type="ECO:0000256" key="9">
    <source>
        <dbReference type="SAM" id="Phobius"/>
    </source>
</evidence>
<evidence type="ECO:0000256" key="2">
    <source>
        <dbReference type="ARBA" id="ARBA00006983"/>
    </source>
</evidence>
<reference evidence="12" key="1">
    <citation type="submission" date="2016-03" db="EMBL/GenBank/DDBJ databases">
        <authorList>
            <person name="Devillers Hugo."/>
        </authorList>
    </citation>
    <scope>NUCLEOTIDE SEQUENCE [LARGE SCALE GENOMIC DNA]</scope>
</reference>
<evidence type="ECO:0000256" key="3">
    <source>
        <dbReference type="ARBA" id="ARBA00022448"/>
    </source>
</evidence>
<dbReference type="NCBIfam" id="TIGR00913">
    <property type="entry name" value="2A0310"/>
    <property type="match status" value="1"/>
</dbReference>
<evidence type="ECO:0000256" key="1">
    <source>
        <dbReference type="ARBA" id="ARBA00004141"/>
    </source>
</evidence>
<protein>
    <submittedName>
        <fullName evidence="11">LANO_0G01442g1_1</fullName>
    </submittedName>
</protein>
<evidence type="ECO:0000256" key="8">
    <source>
        <dbReference type="SAM" id="MobiDB-lite"/>
    </source>
</evidence>
<sequence length="600" mass="66098">MNMELKSLKSPDRGTPVSLESVEVVKEATEDLPQQRTGAMHRFVDSFKRPIEESTEETAYGENDSDQYRRTSDVNSASKHKTLKQNIRPRHVLLISLATGIGTGMLVGNGKSLHNGGPAGLVIGYVIVSTMLYCVIQSASELAMVYTSLAGGFNAYPSLLVDKAFGFSISWVYCLQWLCVLPLELVTASMTIKYWNDDINPDAFVVIFYVFLVAVNFVGSAGYAEAEFFFNTCKVLMIAGFFILGIIINCGGAGNSGYLGALYWRDPGSFRGHNAINRFKGVIAVLVNAAFAYGGAEFSVLTAAEQSNPQKSIRSASKKLLYRIVGIYCMTAVLLGFLVPYTSDELLGSGDSATHASPFVIAVASHGVKVVPHFINAVILLSVLSVANSALFSSSRILLSLSEQNFAPRCLNYVDRRGRPVFCLLIGCVFGLLSFVAASPKEETVFTWLLAISGLSELFTWFAISMSQVRFRAAMKAQGRSLGELGYVPWTGVWGAYYAMIMIIAILVGQFWVAISPIGTNVLSASNFFENYLAMPILIVLYLGYKAWYRDWRLLIPAEEVDLVSSRKVFDAEVLKHEQMEEKEKIRNSSWAVRMSNFWC</sequence>
<dbReference type="PANTHER" id="PTHR43341:SF17">
    <property type="entry name" value="GENERAL AMINO ACID PERMEASE AGP1-RELATED"/>
    <property type="match status" value="1"/>
</dbReference>
<proteinExistence type="inferred from homology"/>
<dbReference type="PIRSF" id="PIRSF006060">
    <property type="entry name" value="AA_transporter"/>
    <property type="match status" value="1"/>
</dbReference>
<dbReference type="Gene3D" id="1.20.1740.10">
    <property type="entry name" value="Amino acid/polyamine transporter I"/>
    <property type="match status" value="1"/>
</dbReference>
<dbReference type="AlphaFoldDB" id="A0A1G4KET8"/>
<feature type="transmembrane region" description="Helical" evidence="9">
    <location>
        <begin position="279"/>
        <end position="300"/>
    </location>
</feature>
<evidence type="ECO:0000259" key="10">
    <source>
        <dbReference type="Pfam" id="PF00324"/>
    </source>
</evidence>
<keyword evidence="7 9" id="KW-0472">Membrane</keyword>
<evidence type="ECO:0000256" key="5">
    <source>
        <dbReference type="ARBA" id="ARBA00022970"/>
    </source>
</evidence>
<evidence type="ECO:0000256" key="4">
    <source>
        <dbReference type="ARBA" id="ARBA00022692"/>
    </source>
</evidence>
<dbReference type="EMBL" id="LT598453">
    <property type="protein sequence ID" value="SCV02984.1"/>
    <property type="molecule type" value="Genomic_DNA"/>
</dbReference>
<feature type="transmembrane region" description="Helical" evidence="9">
    <location>
        <begin position="164"/>
        <end position="183"/>
    </location>
</feature>
<dbReference type="Proteomes" id="UP000189911">
    <property type="component" value="Chromosome G"/>
</dbReference>
<dbReference type="GO" id="GO:0015171">
    <property type="term" value="F:amino acid transmembrane transporter activity"/>
    <property type="evidence" value="ECO:0007669"/>
    <property type="project" value="TreeGrafter"/>
</dbReference>
<dbReference type="InterPro" id="IPR004841">
    <property type="entry name" value="AA-permease/SLC12A_dom"/>
</dbReference>
<dbReference type="FunFam" id="1.20.1740.10:FF:000017">
    <property type="entry name" value="Amino acid permease"/>
    <property type="match status" value="1"/>
</dbReference>
<keyword evidence="6 9" id="KW-1133">Transmembrane helix</keyword>
<keyword evidence="5" id="KW-0029">Amino-acid transport</keyword>
<evidence type="ECO:0000313" key="12">
    <source>
        <dbReference type="Proteomes" id="UP000189911"/>
    </source>
</evidence>
<keyword evidence="3" id="KW-0813">Transport</keyword>
<feature type="domain" description="Amino acid permease/ SLC12A" evidence="10">
    <location>
        <begin position="91"/>
        <end position="554"/>
    </location>
</feature>
<evidence type="ECO:0000256" key="7">
    <source>
        <dbReference type="ARBA" id="ARBA00023136"/>
    </source>
</evidence>
<dbReference type="Pfam" id="PF00324">
    <property type="entry name" value="AA_permease"/>
    <property type="match status" value="1"/>
</dbReference>
<feature type="region of interest" description="Disordered" evidence="8">
    <location>
        <begin position="48"/>
        <end position="82"/>
    </location>
</feature>
<feature type="transmembrane region" description="Helical" evidence="9">
    <location>
        <begin position="203"/>
        <end position="223"/>
    </location>
</feature>
<feature type="transmembrane region" description="Helical" evidence="9">
    <location>
        <begin position="485"/>
        <end position="512"/>
    </location>
</feature>
<feature type="transmembrane region" description="Helical" evidence="9">
    <location>
        <begin position="122"/>
        <end position="143"/>
    </location>
</feature>
<dbReference type="InterPro" id="IPR050524">
    <property type="entry name" value="APC_YAT"/>
</dbReference>
<evidence type="ECO:0000256" key="6">
    <source>
        <dbReference type="ARBA" id="ARBA00022989"/>
    </source>
</evidence>
<comment type="subcellular location">
    <subcellularLocation>
        <location evidence="1">Membrane</location>
        <topology evidence="1">Multi-pass membrane protein</topology>
    </subcellularLocation>
</comment>
<name>A0A1G4KET8_9SACH</name>
<feature type="transmembrane region" description="Helical" evidence="9">
    <location>
        <begin position="235"/>
        <end position="259"/>
    </location>
</feature>
<feature type="transmembrane region" description="Helical" evidence="9">
    <location>
        <begin position="374"/>
        <end position="399"/>
    </location>
</feature>
<feature type="transmembrane region" description="Helical" evidence="9">
    <location>
        <begin position="420"/>
        <end position="439"/>
    </location>
</feature>
<dbReference type="PANTHER" id="PTHR43341">
    <property type="entry name" value="AMINO ACID PERMEASE"/>
    <property type="match status" value="1"/>
</dbReference>
<organism evidence="11 12">
    <name type="scientific">Lachancea nothofagi CBS 11611</name>
    <dbReference type="NCBI Taxonomy" id="1266666"/>
    <lineage>
        <taxon>Eukaryota</taxon>
        <taxon>Fungi</taxon>
        <taxon>Dikarya</taxon>
        <taxon>Ascomycota</taxon>
        <taxon>Saccharomycotina</taxon>
        <taxon>Saccharomycetes</taxon>
        <taxon>Saccharomycetales</taxon>
        <taxon>Saccharomycetaceae</taxon>
        <taxon>Lachancea</taxon>
    </lineage>
</organism>
<dbReference type="InterPro" id="IPR004762">
    <property type="entry name" value="Amino_acid_permease_fungi"/>
</dbReference>
<keyword evidence="4 9" id="KW-0812">Transmembrane</keyword>
<dbReference type="GO" id="GO:0016020">
    <property type="term" value="C:membrane"/>
    <property type="evidence" value="ECO:0007669"/>
    <property type="project" value="UniProtKB-SubCell"/>
</dbReference>
<dbReference type="OrthoDB" id="3900342at2759"/>
<feature type="transmembrane region" description="Helical" evidence="9">
    <location>
        <begin position="320"/>
        <end position="341"/>
    </location>
</feature>